<evidence type="ECO:0000313" key="1">
    <source>
        <dbReference type="EMBL" id="RVX65854.1"/>
    </source>
</evidence>
<proteinExistence type="predicted"/>
<dbReference type="EMBL" id="NAJM01000076">
    <property type="protein sequence ID" value="RVX65854.1"/>
    <property type="molecule type" value="Genomic_DNA"/>
</dbReference>
<protein>
    <submittedName>
        <fullName evidence="1">Uncharacterized protein</fullName>
    </submittedName>
</protein>
<accession>A0A438MQG3</accession>
<gene>
    <name evidence="1" type="ORF">B0A52_10267</name>
</gene>
<comment type="caution">
    <text evidence="1">The sequence shown here is derived from an EMBL/GenBank/DDBJ whole genome shotgun (WGS) entry which is preliminary data.</text>
</comment>
<sequence length="140" mass="14884">MTGPWATTAFRPVSDNGTVALGGYAQGLWSVPTSIIRQQPFSVSTRQVGRRKVLQLDIAVDGSRVLSCGKNPPADALIGGPFVLLLPQRNFLGSSPTFCLHSPVPLLLAPPLIGEFRSSSLDHLPFQPHGGSPPMQCGKK</sequence>
<reference evidence="1 2" key="1">
    <citation type="submission" date="2017-03" db="EMBL/GenBank/DDBJ databases">
        <title>Genomes of endolithic fungi from Antarctica.</title>
        <authorList>
            <person name="Coleine C."/>
            <person name="Masonjones S."/>
            <person name="Stajich J.E."/>
        </authorList>
    </citation>
    <scope>NUCLEOTIDE SEQUENCE [LARGE SCALE GENOMIC DNA]</scope>
    <source>
        <strain evidence="1 2">CCFEE 6314</strain>
    </source>
</reference>
<evidence type="ECO:0000313" key="2">
    <source>
        <dbReference type="Proteomes" id="UP000288859"/>
    </source>
</evidence>
<dbReference type="Proteomes" id="UP000288859">
    <property type="component" value="Unassembled WGS sequence"/>
</dbReference>
<name>A0A438MQG3_EXOME</name>
<organism evidence="1 2">
    <name type="scientific">Exophiala mesophila</name>
    <name type="common">Black yeast-like fungus</name>
    <dbReference type="NCBI Taxonomy" id="212818"/>
    <lineage>
        <taxon>Eukaryota</taxon>
        <taxon>Fungi</taxon>
        <taxon>Dikarya</taxon>
        <taxon>Ascomycota</taxon>
        <taxon>Pezizomycotina</taxon>
        <taxon>Eurotiomycetes</taxon>
        <taxon>Chaetothyriomycetidae</taxon>
        <taxon>Chaetothyriales</taxon>
        <taxon>Herpotrichiellaceae</taxon>
        <taxon>Exophiala</taxon>
    </lineage>
</organism>
<dbReference type="AlphaFoldDB" id="A0A438MQG3"/>